<feature type="transmembrane region" description="Helical" evidence="7">
    <location>
        <begin position="196"/>
        <end position="219"/>
    </location>
</feature>
<dbReference type="Pfam" id="PF07690">
    <property type="entry name" value="MFS_1"/>
    <property type="match status" value="1"/>
</dbReference>
<dbReference type="GO" id="GO:0022857">
    <property type="term" value="F:transmembrane transporter activity"/>
    <property type="evidence" value="ECO:0007669"/>
    <property type="project" value="InterPro"/>
</dbReference>
<protein>
    <submittedName>
        <fullName evidence="9">MHS family MFS transporter</fullName>
    </submittedName>
</protein>
<evidence type="ECO:0000256" key="4">
    <source>
        <dbReference type="ARBA" id="ARBA00022692"/>
    </source>
</evidence>
<evidence type="ECO:0000256" key="3">
    <source>
        <dbReference type="ARBA" id="ARBA00022475"/>
    </source>
</evidence>
<feature type="transmembrane region" description="Helical" evidence="7">
    <location>
        <begin position="398"/>
        <end position="419"/>
    </location>
</feature>
<comment type="caution">
    <text evidence="9">The sequence shown here is derived from an EMBL/GenBank/DDBJ whole genome shotgun (WGS) entry which is preliminary data.</text>
</comment>
<evidence type="ECO:0000256" key="5">
    <source>
        <dbReference type="ARBA" id="ARBA00022989"/>
    </source>
</evidence>
<feature type="transmembrane region" description="Helical" evidence="7">
    <location>
        <begin position="263"/>
        <end position="284"/>
    </location>
</feature>
<feature type="domain" description="Major facilitator superfamily (MFS) profile" evidence="8">
    <location>
        <begin position="23"/>
        <end position="444"/>
    </location>
</feature>
<feature type="transmembrane region" description="Helical" evidence="7">
    <location>
        <begin position="425"/>
        <end position="444"/>
    </location>
</feature>
<dbReference type="PANTHER" id="PTHR43045:SF4">
    <property type="entry name" value="TRANSPORTER YDFJ-RELATED"/>
    <property type="match status" value="1"/>
</dbReference>
<keyword evidence="6 7" id="KW-0472">Membrane</keyword>
<reference evidence="9 10" key="1">
    <citation type="submission" date="2019-05" db="EMBL/GenBank/DDBJ databases">
        <title>Genome-based reclassification of Lactobacillus casei as Lactobacillus casei subsp. casei. subsp.nov., description of Lactobacillus casei subsp. zeae subsp. nov., and emended description of Lactobacillus casei.</title>
        <authorList>
            <person name="Huang C.-H."/>
        </authorList>
    </citation>
    <scope>NUCLEOTIDE SEQUENCE [LARGE SCALE GENOMIC DNA]</scope>
    <source>
        <strain evidence="9 10">CRBIP24.44</strain>
    </source>
</reference>
<evidence type="ECO:0000259" key="8">
    <source>
        <dbReference type="PROSITE" id="PS50850"/>
    </source>
</evidence>
<dbReference type="InterPro" id="IPR036259">
    <property type="entry name" value="MFS_trans_sf"/>
</dbReference>
<proteinExistence type="predicted"/>
<evidence type="ECO:0000313" key="10">
    <source>
        <dbReference type="Proteomes" id="UP000309885"/>
    </source>
</evidence>
<gene>
    <name evidence="9" type="ORF">FEI15_08725</name>
</gene>
<sequence length="486" mass="52809">MKVGFNNEKKRDFEVDTKELVKVTASGWMGTAMEFMDFQLYSLAAAIVFSDIFFPEMTPAMGLVMAMGTYGAGYVARLLGAYVFGRMGDKIGRRTVLFVTIMLMGLASTAIGFLPTYQQVGILAPIGLVILRIVQGFGAGAEISGAGVMVAEFAKKSNRGLVGSFVCLGTSTGTLLANLIWTIILTKLDQKSLMAWGWRIPFYASFVIMIVAVLIRIFIKESPVMAEKKKLLTEQRQKELENQKANGDVPTVQKKHFKLSKSLLVALGLRFGQAGNSGIMQTYLAGFMVTFLSIQKTVTTNANIIASLISFVTIPIVGWLGDKIGRRRMYLILSGAMALYAIPMLLMIETKNTVLLTLAMVIGLNVGVQGIFALENVMLPELFGSKNRMTLMALAKEIAGVIATGFGPLIAASLVSAAIGSWWPVAIMIVVFSLFTFVSAYLSVDTNGRDLNDLDDAMDDISLKSENLHNRATSELVDAHTGVKKH</sequence>
<dbReference type="SUPFAM" id="SSF103473">
    <property type="entry name" value="MFS general substrate transporter"/>
    <property type="match status" value="1"/>
</dbReference>
<dbReference type="CDD" id="cd17369">
    <property type="entry name" value="MFS_ShiA_like"/>
    <property type="match status" value="1"/>
</dbReference>
<dbReference type="InterPro" id="IPR011701">
    <property type="entry name" value="MFS"/>
</dbReference>
<evidence type="ECO:0000256" key="6">
    <source>
        <dbReference type="ARBA" id="ARBA00023136"/>
    </source>
</evidence>
<feature type="transmembrane region" description="Helical" evidence="7">
    <location>
        <begin position="304"/>
        <end position="322"/>
    </location>
</feature>
<feature type="transmembrane region" description="Helical" evidence="7">
    <location>
        <begin position="329"/>
        <end position="348"/>
    </location>
</feature>
<evidence type="ECO:0000256" key="2">
    <source>
        <dbReference type="ARBA" id="ARBA00022448"/>
    </source>
</evidence>
<feature type="transmembrane region" description="Helical" evidence="7">
    <location>
        <begin position="161"/>
        <end position="184"/>
    </location>
</feature>
<keyword evidence="4 7" id="KW-0812">Transmembrane</keyword>
<dbReference type="EMBL" id="VBWO01000007">
    <property type="protein sequence ID" value="TLF39106.1"/>
    <property type="molecule type" value="Genomic_DNA"/>
</dbReference>
<accession>A0A5R8LPD2</accession>
<feature type="transmembrane region" description="Helical" evidence="7">
    <location>
        <begin position="38"/>
        <end position="54"/>
    </location>
</feature>
<evidence type="ECO:0000256" key="7">
    <source>
        <dbReference type="SAM" id="Phobius"/>
    </source>
</evidence>
<feature type="transmembrane region" description="Helical" evidence="7">
    <location>
        <begin position="120"/>
        <end position="140"/>
    </location>
</feature>
<dbReference type="GO" id="GO:0005886">
    <property type="term" value="C:plasma membrane"/>
    <property type="evidence" value="ECO:0007669"/>
    <property type="project" value="UniProtKB-SubCell"/>
</dbReference>
<name>A0A5R8LPD2_LACZE</name>
<dbReference type="PROSITE" id="PS50850">
    <property type="entry name" value="MFS"/>
    <property type="match status" value="1"/>
</dbReference>
<feature type="transmembrane region" description="Helical" evidence="7">
    <location>
        <begin position="354"/>
        <end position="377"/>
    </location>
</feature>
<keyword evidence="5 7" id="KW-1133">Transmembrane helix</keyword>
<organism evidence="9 10">
    <name type="scientific">Lacticaseibacillus zeae</name>
    <name type="common">Lactobacillus zeae</name>
    <dbReference type="NCBI Taxonomy" id="57037"/>
    <lineage>
        <taxon>Bacteria</taxon>
        <taxon>Bacillati</taxon>
        <taxon>Bacillota</taxon>
        <taxon>Bacilli</taxon>
        <taxon>Lactobacillales</taxon>
        <taxon>Lactobacillaceae</taxon>
        <taxon>Lacticaseibacillus</taxon>
    </lineage>
</organism>
<feature type="transmembrane region" description="Helical" evidence="7">
    <location>
        <begin position="96"/>
        <end position="114"/>
    </location>
</feature>
<evidence type="ECO:0000313" key="9">
    <source>
        <dbReference type="EMBL" id="TLF39106.1"/>
    </source>
</evidence>
<dbReference type="Proteomes" id="UP000309885">
    <property type="component" value="Unassembled WGS sequence"/>
</dbReference>
<comment type="subcellular location">
    <subcellularLocation>
        <location evidence="1">Cell membrane</location>
        <topology evidence="1">Multi-pass membrane protein</topology>
    </subcellularLocation>
</comment>
<dbReference type="InterPro" id="IPR020846">
    <property type="entry name" value="MFS_dom"/>
</dbReference>
<keyword evidence="2" id="KW-0813">Transport</keyword>
<keyword evidence="3" id="KW-1003">Cell membrane</keyword>
<dbReference type="PANTHER" id="PTHR43045">
    <property type="entry name" value="SHIKIMATE TRANSPORTER"/>
    <property type="match status" value="1"/>
</dbReference>
<dbReference type="Gene3D" id="1.20.1250.20">
    <property type="entry name" value="MFS general substrate transporter like domains"/>
    <property type="match status" value="1"/>
</dbReference>
<feature type="transmembrane region" description="Helical" evidence="7">
    <location>
        <begin position="60"/>
        <end position="84"/>
    </location>
</feature>
<dbReference type="AlphaFoldDB" id="A0A5R8LPD2"/>
<evidence type="ECO:0000256" key="1">
    <source>
        <dbReference type="ARBA" id="ARBA00004651"/>
    </source>
</evidence>